<proteinExistence type="predicted"/>
<keyword evidence="3" id="KW-1185">Reference proteome</keyword>
<dbReference type="RefSeq" id="WP_055571426.1">
    <property type="nucleotide sequence ID" value="NZ_FMZK01000002.1"/>
</dbReference>
<evidence type="ECO:0000256" key="1">
    <source>
        <dbReference type="SAM" id="MobiDB-lite"/>
    </source>
</evidence>
<dbReference type="EMBL" id="FMZK01000002">
    <property type="protein sequence ID" value="SDC54123.1"/>
    <property type="molecule type" value="Genomic_DNA"/>
</dbReference>
<reference evidence="3" key="1">
    <citation type="submission" date="2016-10" db="EMBL/GenBank/DDBJ databases">
        <authorList>
            <person name="Varghese N."/>
            <person name="Submissions S."/>
        </authorList>
    </citation>
    <scope>NUCLEOTIDE SEQUENCE [LARGE SCALE GENOMIC DNA]</scope>
    <source>
        <strain evidence="3">CGMCC 4.3504</strain>
    </source>
</reference>
<feature type="compositionally biased region" description="Polar residues" evidence="1">
    <location>
        <begin position="11"/>
        <end position="23"/>
    </location>
</feature>
<sequence>MAWDEWEQLKQGATQQHGTQMLLNQLPPGDGPGPSTSPSSVTKGLLSSRTAWNKAGEEIGGLGSDVDKAVKKLRDGQQGLGETTGCLSAGAQREVHDSWVSYLKGVDDRCGRIKKVFEQVGHDLLGTDDAVRSALDAINTRFADTPAVGGQTSGG</sequence>
<accession>A0A1G6MF32</accession>
<organism evidence="2 3">
    <name type="scientific">Streptomyces prasinopilosus</name>
    <dbReference type="NCBI Taxonomy" id="67344"/>
    <lineage>
        <taxon>Bacteria</taxon>
        <taxon>Bacillati</taxon>
        <taxon>Actinomycetota</taxon>
        <taxon>Actinomycetes</taxon>
        <taxon>Kitasatosporales</taxon>
        <taxon>Streptomycetaceae</taxon>
        <taxon>Streptomyces</taxon>
    </lineage>
</organism>
<dbReference type="AlphaFoldDB" id="A0A1G6MF32"/>
<dbReference type="STRING" id="67344.SAMN05216505_102512"/>
<gene>
    <name evidence="2" type="ORF">SAMN05216505_102512</name>
</gene>
<protein>
    <recommendedName>
        <fullName evidence="4">Excreted virulence factor EspC, type VII ESX diderm</fullName>
    </recommendedName>
</protein>
<name>A0A1G6MF32_9ACTN</name>
<evidence type="ECO:0008006" key="4">
    <source>
        <dbReference type="Google" id="ProtNLM"/>
    </source>
</evidence>
<evidence type="ECO:0000313" key="2">
    <source>
        <dbReference type="EMBL" id="SDC54123.1"/>
    </source>
</evidence>
<evidence type="ECO:0000313" key="3">
    <source>
        <dbReference type="Proteomes" id="UP000182100"/>
    </source>
</evidence>
<dbReference type="Proteomes" id="UP000182100">
    <property type="component" value="Unassembled WGS sequence"/>
</dbReference>
<feature type="region of interest" description="Disordered" evidence="1">
    <location>
        <begin position="1"/>
        <end position="46"/>
    </location>
</feature>